<dbReference type="RefSeq" id="WP_134779479.1">
    <property type="nucleotide sequence ID" value="NZ_SPDS01000001.1"/>
</dbReference>
<accession>A0A4Y8TYS6</accession>
<name>A0A4Y8TYS6_9MICC</name>
<dbReference type="Proteomes" id="UP000297638">
    <property type="component" value="Unassembled WGS sequence"/>
</dbReference>
<evidence type="ECO:0000313" key="1">
    <source>
        <dbReference type="EMBL" id="TFH56223.1"/>
    </source>
</evidence>
<reference evidence="1 2" key="1">
    <citation type="submission" date="2019-03" db="EMBL/GenBank/DDBJ databases">
        <title>Glutamicibacter sp. LJH19 genome.</title>
        <authorList>
            <person name="Sinai Borker S."/>
            <person name="Kumar R."/>
        </authorList>
    </citation>
    <scope>NUCLEOTIDE SEQUENCE [LARGE SCALE GENOMIC DNA]</scope>
    <source>
        <strain evidence="1 2">LJH19</strain>
    </source>
</reference>
<protein>
    <submittedName>
        <fullName evidence="1">Uncharacterized protein</fullName>
    </submittedName>
</protein>
<organism evidence="1 2">
    <name type="scientific">Glutamicibacter arilaitensis</name>
    <dbReference type="NCBI Taxonomy" id="256701"/>
    <lineage>
        <taxon>Bacteria</taxon>
        <taxon>Bacillati</taxon>
        <taxon>Actinomycetota</taxon>
        <taxon>Actinomycetes</taxon>
        <taxon>Micrococcales</taxon>
        <taxon>Micrococcaceae</taxon>
        <taxon>Glutamicibacter</taxon>
    </lineage>
</organism>
<proteinExistence type="predicted"/>
<dbReference type="AlphaFoldDB" id="A0A4Y8TYS6"/>
<gene>
    <name evidence="1" type="ORF">EXY26_03980</name>
</gene>
<comment type="caution">
    <text evidence="1">The sequence shown here is derived from an EMBL/GenBank/DDBJ whole genome shotgun (WGS) entry which is preliminary data.</text>
</comment>
<dbReference type="EMBL" id="SPDS01000001">
    <property type="protein sequence ID" value="TFH56223.1"/>
    <property type="molecule type" value="Genomic_DNA"/>
</dbReference>
<sequence length="122" mass="13538">MQQDHFTGGNLDVWSIPSAGMSWCECGQDHELTAAIVYKFIVEAGYEPRQPLTHGQLADVIAYVWKYSEVCRFFHLAVEQAAKLVHGKVDKTYPLGHSVDIIGYFSKTWQGCPDAACQGGES</sequence>
<evidence type="ECO:0000313" key="2">
    <source>
        <dbReference type="Proteomes" id="UP000297638"/>
    </source>
</evidence>